<dbReference type="Proteomes" id="UP000068164">
    <property type="component" value="Unassembled WGS sequence"/>
</dbReference>
<feature type="transmembrane region" description="Helical" evidence="5">
    <location>
        <begin position="126"/>
        <end position="144"/>
    </location>
</feature>
<evidence type="ECO:0000256" key="2">
    <source>
        <dbReference type="ARBA" id="ARBA00022692"/>
    </source>
</evidence>
<keyword evidence="8" id="KW-1185">Reference proteome</keyword>
<gene>
    <name evidence="7" type="ORF">AS026_00995</name>
</gene>
<accession>A0A109JQJ3</accession>
<evidence type="ECO:0000313" key="8">
    <source>
        <dbReference type="Proteomes" id="UP000068164"/>
    </source>
</evidence>
<feature type="domain" description="NnrU" evidence="6">
    <location>
        <begin position="3"/>
        <end position="191"/>
    </location>
</feature>
<evidence type="ECO:0000256" key="4">
    <source>
        <dbReference type="ARBA" id="ARBA00023136"/>
    </source>
</evidence>
<proteinExistence type="predicted"/>
<reference evidence="7 8" key="1">
    <citation type="submission" date="2015-11" db="EMBL/GenBank/DDBJ databases">
        <title>Draft Genome Sequence of the Strain BR 10423 (Rhizobium sp.) isolated from nodules of Mimosa pudica.</title>
        <authorList>
            <person name="Barauna A.C."/>
            <person name="Zilli J.E."/>
            <person name="Simoes-Araujo J.L."/>
            <person name="Reis V.M."/>
            <person name="James E.K."/>
            <person name="Reis F.B.Jr."/>
            <person name="Rouws L.F."/>
            <person name="Passos S.R."/>
            <person name="Gois S.R."/>
        </authorList>
    </citation>
    <scope>NUCLEOTIDE SEQUENCE [LARGE SCALE GENOMIC DNA]</scope>
    <source>
        <strain evidence="7 8">BR10423</strain>
    </source>
</reference>
<feature type="transmembrane region" description="Helical" evidence="5">
    <location>
        <begin position="165"/>
        <end position="193"/>
    </location>
</feature>
<dbReference type="Pfam" id="PF07298">
    <property type="entry name" value="NnrU"/>
    <property type="match status" value="1"/>
</dbReference>
<evidence type="ECO:0000256" key="5">
    <source>
        <dbReference type="SAM" id="Phobius"/>
    </source>
</evidence>
<protein>
    <submittedName>
        <fullName evidence="7">NnrU family protein</fullName>
    </submittedName>
</protein>
<evidence type="ECO:0000256" key="1">
    <source>
        <dbReference type="ARBA" id="ARBA00004141"/>
    </source>
</evidence>
<feature type="transmembrane region" description="Helical" evidence="5">
    <location>
        <begin position="39"/>
        <end position="57"/>
    </location>
</feature>
<sequence>MTLLIVGIIIFLGLHLIRVIAPGFRQSMIDSLGENGWKLAYSIVSILALILLIYGFGQARQVTGLLYTPPVWMAHITLTLMLLAMICLVASLLPAGYIAVKAKHPMVLSVKIWAFSHPLANGETSSVLLFCAFLAWGVILRIALKRRERAGELTLRPFVSGKYDLYAVIIGAIAWALITFKLHELLIGVAPIVM</sequence>
<evidence type="ECO:0000256" key="3">
    <source>
        <dbReference type="ARBA" id="ARBA00022989"/>
    </source>
</evidence>
<dbReference type="OrthoDB" id="5293641at2"/>
<organism evidence="7 8">
    <name type="scientific">Rhizobium altiplani</name>
    <dbReference type="NCBI Taxonomy" id="1864509"/>
    <lineage>
        <taxon>Bacteria</taxon>
        <taxon>Pseudomonadati</taxon>
        <taxon>Pseudomonadota</taxon>
        <taxon>Alphaproteobacteria</taxon>
        <taxon>Hyphomicrobiales</taxon>
        <taxon>Rhizobiaceae</taxon>
        <taxon>Rhizobium/Agrobacterium group</taxon>
        <taxon>Rhizobium</taxon>
    </lineage>
</organism>
<feature type="transmembrane region" description="Helical" evidence="5">
    <location>
        <begin position="78"/>
        <end position="100"/>
    </location>
</feature>
<dbReference type="AlphaFoldDB" id="A0A109JQJ3"/>
<evidence type="ECO:0000259" key="6">
    <source>
        <dbReference type="Pfam" id="PF07298"/>
    </source>
</evidence>
<dbReference type="EMBL" id="LNCD01000065">
    <property type="protein sequence ID" value="KWV53393.1"/>
    <property type="molecule type" value="Genomic_DNA"/>
</dbReference>
<dbReference type="InterPro" id="IPR009915">
    <property type="entry name" value="NnrU_dom"/>
</dbReference>
<name>A0A109JQJ3_9HYPH</name>
<keyword evidence="4 5" id="KW-0472">Membrane</keyword>
<dbReference type="RefSeq" id="WP_062370324.1">
    <property type="nucleotide sequence ID" value="NZ_LNCD01000065.1"/>
</dbReference>
<comment type="subcellular location">
    <subcellularLocation>
        <location evidence="1">Membrane</location>
        <topology evidence="1">Multi-pass membrane protein</topology>
    </subcellularLocation>
</comment>
<keyword evidence="3 5" id="KW-1133">Transmembrane helix</keyword>
<comment type="caution">
    <text evidence="7">The sequence shown here is derived from an EMBL/GenBank/DDBJ whole genome shotgun (WGS) entry which is preliminary data.</text>
</comment>
<keyword evidence="2 5" id="KW-0812">Transmembrane</keyword>
<evidence type="ECO:0000313" key="7">
    <source>
        <dbReference type="EMBL" id="KWV53393.1"/>
    </source>
</evidence>
<dbReference type="GO" id="GO:0016020">
    <property type="term" value="C:membrane"/>
    <property type="evidence" value="ECO:0007669"/>
    <property type="project" value="UniProtKB-SubCell"/>
</dbReference>